<dbReference type="STRING" id="502025.Hoch_6753"/>
<dbReference type="GO" id="GO:0016491">
    <property type="term" value="F:oxidoreductase activity"/>
    <property type="evidence" value="ECO:0007669"/>
    <property type="project" value="UniProtKB-KW"/>
</dbReference>
<dbReference type="EMBL" id="CP001804">
    <property type="protein sequence ID" value="ACY19217.1"/>
    <property type="molecule type" value="Genomic_DNA"/>
</dbReference>
<organism evidence="4 5">
    <name type="scientific">Haliangium ochraceum (strain DSM 14365 / JCM 11303 / SMP-2)</name>
    <dbReference type="NCBI Taxonomy" id="502025"/>
    <lineage>
        <taxon>Bacteria</taxon>
        <taxon>Pseudomonadati</taxon>
        <taxon>Myxococcota</taxon>
        <taxon>Polyangia</taxon>
        <taxon>Haliangiales</taxon>
        <taxon>Kofleriaceae</taxon>
        <taxon>Haliangium</taxon>
    </lineage>
</organism>
<dbReference type="AlphaFoldDB" id="D0LT81"/>
<reference evidence="4 5" key="1">
    <citation type="journal article" date="2010" name="Stand. Genomic Sci.">
        <title>Complete genome sequence of Haliangium ochraceum type strain (SMP-2).</title>
        <authorList>
            <consortium name="US DOE Joint Genome Institute (JGI-PGF)"/>
            <person name="Ivanova N."/>
            <person name="Daum C."/>
            <person name="Lang E."/>
            <person name="Abt B."/>
            <person name="Kopitz M."/>
            <person name="Saunders E."/>
            <person name="Lapidus A."/>
            <person name="Lucas S."/>
            <person name="Glavina Del Rio T."/>
            <person name="Nolan M."/>
            <person name="Tice H."/>
            <person name="Copeland A."/>
            <person name="Cheng J.F."/>
            <person name="Chen F."/>
            <person name="Bruce D."/>
            <person name="Goodwin L."/>
            <person name="Pitluck S."/>
            <person name="Mavromatis K."/>
            <person name="Pati A."/>
            <person name="Mikhailova N."/>
            <person name="Chen A."/>
            <person name="Palaniappan K."/>
            <person name="Land M."/>
            <person name="Hauser L."/>
            <person name="Chang Y.J."/>
            <person name="Jeffries C.D."/>
            <person name="Detter J.C."/>
            <person name="Brettin T."/>
            <person name="Rohde M."/>
            <person name="Goker M."/>
            <person name="Bristow J."/>
            <person name="Markowitz V."/>
            <person name="Eisen J.A."/>
            <person name="Hugenholtz P."/>
            <person name="Kyrpides N.C."/>
            <person name="Klenk H.P."/>
        </authorList>
    </citation>
    <scope>NUCLEOTIDE SEQUENCE [LARGE SCALE GENOMIC DNA]</scope>
    <source>
        <strain evidence="5">DSM 14365 / CIP 107738 / JCM 11303 / AJ 13395 / SMP-2</strain>
    </source>
</reference>
<dbReference type="RefSeq" id="WP_012831809.1">
    <property type="nucleotide sequence ID" value="NC_013440.1"/>
</dbReference>
<keyword evidence="3" id="KW-0560">Oxidoreductase</keyword>
<dbReference type="OrthoDB" id="9790785at2"/>
<gene>
    <name evidence="4" type="ordered locus">Hoch_6753</name>
</gene>
<protein>
    <submittedName>
        <fullName evidence="4">Short-chain dehydrogenase/reductase SDR</fullName>
    </submittedName>
</protein>
<evidence type="ECO:0000313" key="5">
    <source>
        <dbReference type="Proteomes" id="UP000001880"/>
    </source>
</evidence>
<dbReference type="HOGENOM" id="CLU_010194_9_0_7"/>
<dbReference type="InterPro" id="IPR002347">
    <property type="entry name" value="SDR_fam"/>
</dbReference>
<dbReference type="eggNOG" id="COG1028">
    <property type="taxonomic scope" value="Bacteria"/>
</dbReference>
<evidence type="ECO:0000256" key="1">
    <source>
        <dbReference type="ARBA" id="ARBA00006484"/>
    </source>
</evidence>
<dbReference type="Gene3D" id="3.40.50.720">
    <property type="entry name" value="NAD(P)-binding Rossmann-like Domain"/>
    <property type="match status" value="1"/>
</dbReference>
<dbReference type="PANTHER" id="PTHR43963:SF6">
    <property type="entry name" value="CHAIN DEHYDROGENASE FAMILY PROTEIN, PUTATIVE (AFU_ORTHOLOGUE AFUA_3G15350)-RELATED"/>
    <property type="match status" value="1"/>
</dbReference>
<dbReference type="KEGG" id="hoh:Hoch_6753"/>
<keyword evidence="2" id="KW-0521">NADP</keyword>
<evidence type="ECO:0000256" key="3">
    <source>
        <dbReference type="ARBA" id="ARBA00023002"/>
    </source>
</evidence>
<dbReference type="InterPro" id="IPR036291">
    <property type="entry name" value="NAD(P)-bd_dom_sf"/>
</dbReference>
<dbReference type="Pfam" id="PF00106">
    <property type="entry name" value="adh_short"/>
    <property type="match status" value="1"/>
</dbReference>
<dbReference type="PANTHER" id="PTHR43963">
    <property type="entry name" value="CARBONYL REDUCTASE 1-RELATED"/>
    <property type="match status" value="1"/>
</dbReference>
<evidence type="ECO:0000256" key="2">
    <source>
        <dbReference type="ARBA" id="ARBA00022857"/>
    </source>
</evidence>
<proteinExistence type="inferred from homology"/>
<dbReference type="SUPFAM" id="SSF51735">
    <property type="entry name" value="NAD(P)-binding Rossmann-fold domains"/>
    <property type="match status" value="1"/>
</dbReference>
<dbReference type="Proteomes" id="UP000001880">
    <property type="component" value="Chromosome"/>
</dbReference>
<sequence>MSRVAVITGANRGLGFALVQALCRAWSEDDVVYLAARDAERGERAVAELAGETPSPRLGILDLAAPATIEAFAGELRERHGGIDVLIQNAAYAARPGVPGAEQVRVMVDTNNRGTVRLLQAMRPLLRDGARVLVIASGFGTATQLTPQLRERFDTQHMSFADLDALMDAYAAAVEDGSAAEQGWPEWINIPSKIGQVAAMRIFARELADAGAPRDVLVNAVCPGWILTEASEPYLEQMPHLEARSPEDAAAEVLALALLPPGTETPRGELVQGERVIPFY</sequence>
<comment type="similarity">
    <text evidence="1">Belongs to the short-chain dehydrogenases/reductases (SDR) family.</text>
</comment>
<dbReference type="PRINTS" id="PR00081">
    <property type="entry name" value="GDHRDH"/>
</dbReference>
<keyword evidence="5" id="KW-1185">Reference proteome</keyword>
<evidence type="ECO:0000313" key="4">
    <source>
        <dbReference type="EMBL" id="ACY19217.1"/>
    </source>
</evidence>
<name>D0LT81_HALO1</name>
<accession>D0LT81</accession>